<evidence type="ECO:0000313" key="2">
    <source>
        <dbReference type="EMBL" id="PKQ28487.1"/>
    </source>
</evidence>
<dbReference type="Gene3D" id="1.20.120.330">
    <property type="entry name" value="Nucleotidyltransferases domain 2"/>
    <property type="match status" value="1"/>
</dbReference>
<proteinExistence type="predicted"/>
<dbReference type="SMART" id="SM00748">
    <property type="entry name" value="HEPN"/>
    <property type="match status" value="1"/>
</dbReference>
<dbReference type="Proteomes" id="UP000233654">
    <property type="component" value="Unassembled WGS sequence"/>
</dbReference>
<feature type="domain" description="HEPN" evidence="1">
    <location>
        <begin position="15"/>
        <end position="123"/>
    </location>
</feature>
<keyword evidence="2" id="KW-0238">DNA-binding</keyword>
<organism evidence="2 3">
    <name type="scientific">Candidatus Anoxymicrobium japonicum</name>
    <dbReference type="NCBI Taxonomy" id="2013648"/>
    <lineage>
        <taxon>Bacteria</taxon>
        <taxon>Bacillati</taxon>
        <taxon>Actinomycetota</taxon>
        <taxon>Candidatus Geothermincolia</taxon>
        <taxon>Candidatus Geothermincolales</taxon>
        <taxon>Candidatus Anoxymicrobiaceae</taxon>
        <taxon>Candidatus Anoxymicrobium</taxon>
    </lineage>
</organism>
<dbReference type="SUPFAM" id="SSF81593">
    <property type="entry name" value="Nucleotidyltransferase substrate binding subunit/domain"/>
    <property type="match status" value="1"/>
</dbReference>
<evidence type="ECO:0000313" key="3">
    <source>
        <dbReference type="Proteomes" id="UP000233654"/>
    </source>
</evidence>
<sequence>MPFDAARIAETREWLTKAQIDLRAADHDRTAEPPITADMVFHAQQVVEKMLKAFLCWHDVPFRKTHNLVELGERCADIEEIAEPLLRKAAVLTEYAWKFRYPGDAEEPEIAEADEAVALARAVNQAVLNCLPDDLCP</sequence>
<name>A0A2N3G6Z0_9ACTN</name>
<dbReference type="Pfam" id="PF05168">
    <property type="entry name" value="HEPN"/>
    <property type="match status" value="1"/>
</dbReference>
<comment type="caution">
    <text evidence="2">The sequence shown here is derived from an EMBL/GenBank/DDBJ whole genome shotgun (WGS) entry which is preliminary data.</text>
</comment>
<dbReference type="InterPro" id="IPR007842">
    <property type="entry name" value="HEPN_dom"/>
</dbReference>
<evidence type="ECO:0000259" key="1">
    <source>
        <dbReference type="SMART" id="SM00748"/>
    </source>
</evidence>
<dbReference type="AlphaFoldDB" id="A0A2N3G6Z0"/>
<gene>
    <name evidence="2" type="ORF">CVT63_02460</name>
</gene>
<dbReference type="EMBL" id="PHEX01000014">
    <property type="protein sequence ID" value="PKQ28487.1"/>
    <property type="molecule type" value="Genomic_DNA"/>
</dbReference>
<protein>
    <submittedName>
        <fullName evidence="2">DNA-binding protein</fullName>
    </submittedName>
</protein>
<accession>A0A2N3G6Z0</accession>
<dbReference type="GO" id="GO:0003677">
    <property type="term" value="F:DNA binding"/>
    <property type="evidence" value="ECO:0007669"/>
    <property type="project" value="UniProtKB-KW"/>
</dbReference>
<reference evidence="2 3" key="1">
    <citation type="journal article" date="2017" name="ISME J.">
        <title>Potential for microbial H2 and metal transformations associated with novel bacteria and archaea in deep terrestrial subsurface sediments.</title>
        <authorList>
            <person name="Hernsdorf A.W."/>
            <person name="Amano Y."/>
            <person name="Miyakawa K."/>
            <person name="Ise K."/>
            <person name="Suzuki Y."/>
            <person name="Anantharaman K."/>
            <person name="Probst A."/>
            <person name="Burstein D."/>
            <person name="Thomas B.C."/>
            <person name="Banfield J.F."/>
        </authorList>
    </citation>
    <scope>NUCLEOTIDE SEQUENCE [LARGE SCALE GENOMIC DNA]</scope>
    <source>
        <strain evidence="2">HGW-Actinobacteria-3</strain>
    </source>
</reference>